<accession>A0A158QST3</accession>
<name>A0A158QST3_MESCO</name>
<gene>
    <name evidence="1" type="ORF">MCOS_LOCUS1346</name>
</gene>
<reference evidence="1 2" key="2">
    <citation type="submission" date="2018-10" db="EMBL/GenBank/DDBJ databases">
        <authorList>
            <consortium name="Pathogen Informatics"/>
        </authorList>
    </citation>
    <scope>NUCLEOTIDE SEQUENCE [LARGE SCALE GENOMIC DNA]</scope>
</reference>
<evidence type="ECO:0000313" key="1">
    <source>
        <dbReference type="EMBL" id="VDD75343.1"/>
    </source>
</evidence>
<keyword evidence="2" id="KW-1185">Reference proteome</keyword>
<dbReference type="AlphaFoldDB" id="A0A158QST3"/>
<dbReference type="PROSITE" id="PS51257">
    <property type="entry name" value="PROKAR_LIPOPROTEIN"/>
    <property type="match status" value="1"/>
</dbReference>
<dbReference type="WBParaSite" id="MCOS_0000134501-mRNA-1">
    <property type="protein sequence ID" value="MCOS_0000134501-mRNA-1"/>
    <property type="gene ID" value="MCOS_0000134501"/>
</dbReference>
<protein>
    <submittedName>
        <fullName evidence="1 3">Uncharacterized protein</fullName>
    </submittedName>
</protein>
<dbReference type="Proteomes" id="UP000267029">
    <property type="component" value="Unassembled WGS sequence"/>
</dbReference>
<reference evidence="3" key="1">
    <citation type="submission" date="2016-04" db="UniProtKB">
        <authorList>
            <consortium name="WormBaseParasite"/>
        </authorList>
    </citation>
    <scope>IDENTIFICATION</scope>
</reference>
<evidence type="ECO:0000313" key="3">
    <source>
        <dbReference type="WBParaSite" id="MCOS_0000134501-mRNA-1"/>
    </source>
</evidence>
<dbReference type="EMBL" id="UXSR01000163">
    <property type="protein sequence ID" value="VDD75343.1"/>
    <property type="molecule type" value="Genomic_DNA"/>
</dbReference>
<proteinExistence type="predicted"/>
<organism evidence="3">
    <name type="scientific">Mesocestoides corti</name>
    <name type="common">Flatworm</name>
    <dbReference type="NCBI Taxonomy" id="53468"/>
    <lineage>
        <taxon>Eukaryota</taxon>
        <taxon>Metazoa</taxon>
        <taxon>Spiralia</taxon>
        <taxon>Lophotrochozoa</taxon>
        <taxon>Platyhelminthes</taxon>
        <taxon>Cestoda</taxon>
        <taxon>Eucestoda</taxon>
        <taxon>Cyclophyllidea</taxon>
        <taxon>Mesocestoididae</taxon>
        <taxon>Mesocestoides</taxon>
    </lineage>
</organism>
<evidence type="ECO:0000313" key="2">
    <source>
        <dbReference type="Proteomes" id="UP000267029"/>
    </source>
</evidence>
<sequence length="70" mass="7412">MRVHTVPHEGSSPTVCHLTLGACVWQGIEAAAMRLQTLAPATPKSLTEHTVSGLSVSKWEKKACSRAASV</sequence>